<keyword evidence="3" id="KW-1185">Reference proteome</keyword>
<organism evidence="2 3">
    <name type="scientific">Stylosanthes scabra</name>
    <dbReference type="NCBI Taxonomy" id="79078"/>
    <lineage>
        <taxon>Eukaryota</taxon>
        <taxon>Viridiplantae</taxon>
        <taxon>Streptophyta</taxon>
        <taxon>Embryophyta</taxon>
        <taxon>Tracheophyta</taxon>
        <taxon>Spermatophyta</taxon>
        <taxon>Magnoliopsida</taxon>
        <taxon>eudicotyledons</taxon>
        <taxon>Gunneridae</taxon>
        <taxon>Pentapetalae</taxon>
        <taxon>rosids</taxon>
        <taxon>fabids</taxon>
        <taxon>Fabales</taxon>
        <taxon>Fabaceae</taxon>
        <taxon>Papilionoideae</taxon>
        <taxon>50 kb inversion clade</taxon>
        <taxon>dalbergioids sensu lato</taxon>
        <taxon>Dalbergieae</taxon>
        <taxon>Pterocarpus clade</taxon>
        <taxon>Stylosanthes</taxon>
    </lineage>
</organism>
<evidence type="ECO:0000313" key="3">
    <source>
        <dbReference type="Proteomes" id="UP001341840"/>
    </source>
</evidence>
<gene>
    <name evidence="2" type="ORF">PIB30_077236</name>
</gene>
<accession>A0ABU6ZP64</accession>
<comment type="caution">
    <text evidence="2">The sequence shown here is derived from an EMBL/GenBank/DDBJ whole genome shotgun (WGS) entry which is preliminary data.</text>
</comment>
<feature type="compositionally biased region" description="Acidic residues" evidence="1">
    <location>
        <begin position="98"/>
        <end position="117"/>
    </location>
</feature>
<dbReference type="EMBL" id="JASCZI010272894">
    <property type="protein sequence ID" value="MED6223762.1"/>
    <property type="molecule type" value="Genomic_DNA"/>
</dbReference>
<dbReference type="Proteomes" id="UP001341840">
    <property type="component" value="Unassembled WGS sequence"/>
</dbReference>
<reference evidence="2 3" key="1">
    <citation type="journal article" date="2023" name="Plants (Basel)">
        <title>Bridging the Gap: Combining Genomics and Transcriptomics Approaches to Understand Stylosanthes scabra, an Orphan Legume from the Brazilian Caatinga.</title>
        <authorList>
            <person name="Ferreira-Neto J.R.C."/>
            <person name="da Silva M.D."/>
            <person name="Binneck E."/>
            <person name="de Melo N.F."/>
            <person name="da Silva R.H."/>
            <person name="de Melo A.L.T.M."/>
            <person name="Pandolfi V."/>
            <person name="Bustamante F.O."/>
            <person name="Brasileiro-Vidal A.C."/>
            <person name="Benko-Iseppon A.M."/>
        </authorList>
    </citation>
    <scope>NUCLEOTIDE SEQUENCE [LARGE SCALE GENOMIC DNA]</scope>
    <source>
        <tissue evidence="2">Leaves</tissue>
    </source>
</reference>
<sequence length="239" mass="26849">MIVDTPVDMEDNRKLFKRAFLLYVQKCFILPTSAPNVTPRALPMKNSRDPLAQPLWIQYWKGDTLWKRMKQEKTNAAGLIKTAKMHAKKMSSSSSESEYVESESGSDDTFFEDESDSEETKSESLVQVEKTRKRGNNSASACDEGWSETLPLTQKTISEPIYPTQEVIDISSSSEDEHKPQPIKVVVLKIEDCLVTSPSSKLITEVLMSMGQELPPESQPDPSVPSFSVGKEFQIPLRT</sequence>
<feature type="region of interest" description="Disordered" evidence="1">
    <location>
        <begin position="86"/>
        <end position="144"/>
    </location>
</feature>
<protein>
    <submittedName>
        <fullName evidence="2">Uncharacterized protein</fullName>
    </submittedName>
</protein>
<evidence type="ECO:0000256" key="1">
    <source>
        <dbReference type="SAM" id="MobiDB-lite"/>
    </source>
</evidence>
<name>A0ABU6ZP64_9FABA</name>
<proteinExistence type="predicted"/>
<feature type="region of interest" description="Disordered" evidence="1">
    <location>
        <begin position="212"/>
        <end position="239"/>
    </location>
</feature>
<evidence type="ECO:0000313" key="2">
    <source>
        <dbReference type="EMBL" id="MED6223762.1"/>
    </source>
</evidence>